<feature type="transmembrane region" description="Helical" evidence="1">
    <location>
        <begin position="218"/>
        <end position="237"/>
    </location>
</feature>
<evidence type="ECO:0000256" key="1">
    <source>
        <dbReference type="SAM" id="Phobius"/>
    </source>
</evidence>
<feature type="transmembrane region" description="Helical" evidence="1">
    <location>
        <begin position="249"/>
        <end position="266"/>
    </location>
</feature>
<dbReference type="AlphaFoldDB" id="A0A7S3REV7"/>
<proteinExistence type="predicted"/>
<gene>
    <name evidence="2" type="ORF">EHUX00137_LOCUS1012</name>
</gene>
<keyword evidence="1" id="KW-1133">Transmembrane helix</keyword>
<feature type="transmembrane region" description="Helical" evidence="1">
    <location>
        <begin position="138"/>
        <end position="157"/>
    </location>
</feature>
<sequence>MADYPPQEGHGVEGVQVDVPGVPGVVPKPVNNRRIGDARIEGDDIADGYPTKMLGICVASVWLIAAAAAPRNGYMSLDNGSGDLWDVDLDGPHTYCIVVGSIALTLCAIVLMLIKYKPEPLEKVICNIRGSPVKGEQFVAIFLVFWWAAAAAVGTFYSPFETNVGNGYFALWAGFGFSLSALGDCYETVRKQLTKSRSRLSKAGGFGSRDDLSIHAPAMGLFCACMVLLFACIKPLSDANEDDQDLWEAILGIVASIITIIMTLLFKCLDEQGCVVKLMVSVIACLWIITAGILTFRQPFTETSNGFFASYASLFFCFQLVAITFFEK</sequence>
<organism evidence="2">
    <name type="scientific">Emiliania huxleyi</name>
    <name type="common">Coccolithophore</name>
    <name type="synonym">Pontosphaera huxleyi</name>
    <dbReference type="NCBI Taxonomy" id="2903"/>
    <lineage>
        <taxon>Eukaryota</taxon>
        <taxon>Haptista</taxon>
        <taxon>Haptophyta</taxon>
        <taxon>Prymnesiophyceae</taxon>
        <taxon>Isochrysidales</taxon>
        <taxon>Noelaerhabdaceae</taxon>
        <taxon>Emiliania</taxon>
    </lineage>
</organism>
<feature type="transmembrane region" description="Helical" evidence="1">
    <location>
        <begin position="278"/>
        <end position="296"/>
    </location>
</feature>
<feature type="transmembrane region" description="Helical" evidence="1">
    <location>
        <begin position="169"/>
        <end position="189"/>
    </location>
</feature>
<name>A0A7S3REV7_EMIHU</name>
<evidence type="ECO:0000313" key="2">
    <source>
        <dbReference type="EMBL" id="CAE0521949.1"/>
    </source>
</evidence>
<feature type="transmembrane region" description="Helical" evidence="1">
    <location>
        <begin position="308"/>
        <end position="326"/>
    </location>
</feature>
<reference evidence="2" key="1">
    <citation type="submission" date="2021-01" db="EMBL/GenBank/DDBJ databases">
        <authorList>
            <person name="Corre E."/>
            <person name="Pelletier E."/>
            <person name="Niang G."/>
            <person name="Scheremetjew M."/>
            <person name="Finn R."/>
            <person name="Kale V."/>
            <person name="Holt S."/>
            <person name="Cochrane G."/>
            <person name="Meng A."/>
            <person name="Brown T."/>
            <person name="Cohen L."/>
        </authorList>
    </citation>
    <scope>NUCLEOTIDE SEQUENCE</scope>
    <source>
        <strain evidence="2">379</strain>
    </source>
</reference>
<feature type="transmembrane region" description="Helical" evidence="1">
    <location>
        <begin position="92"/>
        <end position="114"/>
    </location>
</feature>
<feature type="transmembrane region" description="Helical" evidence="1">
    <location>
        <begin position="53"/>
        <end position="72"/>
    </location>
</feature>
<keyword evidence="1" id="KW-0472">Membrane</keyword>
<dbReference type="EMBL" id="HBIR01001482">
    <property type="protein sequence ID" value="CAE0521949.1"/>
    <property type="molecule type" value="Transcribed_RNA"/>
</dbReference>
<keyword evidence="1" id="KW-0812">Transmembrane</keyword>
<protein>
    <submittedName>
        <fullName evidence="2">Uncharacterized protein</fullName>
    </submittedName>
</protein>
<accession>A0A7S3REV7</accession>